<dbReference type="Gene3D" id="2.115.10.20">
    <property type="entry name" value="Glycosyl hydrolase domain, family 43"/>
    <property type="match status" value="1"/>
</dbReference>
<dbReference type="InterPro" id="IPR046780">
    <property type="entry name" value="aBig_2"/>
</dbReference>
<evidence type="ECO:0000313" key="6">
    <source>
        <dbReference type="Proteomes" id="UP000451354"/>
    </source>
</evidence>
<dbReference type="InterPro" id="IPR013320">
    <property type="entry name" value="ConA-like_dom_sf"/>
</dbReference>
<accession>A0A6M5UP77</accession>
<dbReference type="GO" id="GO:0016798">
    <property type="term" value="F:hydrolase activity, acting on glycosyl bonds"/>
    <property type="evidence" value="ECO:0007669"/>
    <property type="project" value="UniProtKB-KW"/>
</dbReference>
<feature type="chain" id="PRO_5039541711" evidence="3">
    <location>
        <begin position="29"/>
        <end position="869"/>
    </location>
</feature>
<evidence type="ECO:0000313" key="5">
    <source>
        <dbReference type="EMBL" id="QJW38729.1"/>
    </source>
</evidence>
<keyword evidence="3" id="KW-0732">Signal</keyword>
<dbReference type="SUPFAM" id="SSF49899">
    <property type="entry name" value="Concanavalin A-like lectins/glucanases"/>
    <property type="match status" value="1"/>
</dbReference>
<protein>
    <submittedName>
        <fullName evidence="5">Family 43 glycosylhydrolase</fullName>
    </submittedName>
</protein>
<keyword evidence="5" id="KW-0614">Plasmid</keyword>
<dbReference type="InterPro" id="IPR023296">
    <property type="entry name" value="Glyco_hydro_beta-prop_sf"/>
</dbReference>
<evidence type="ECO:0000259" key="4">
    <source>
        <dbReference type="Pfam" id="PF20578"/>
    </source>
</evidence>
<evidence type="ECO:0000256" key="3">
    <source>
        <dbReference type="SAM" id="SignalP"/>
    </source>
</evidence>
<dbReference type="SUPFAM" id="SSF75005">
    <property type="entry name" value="Arabinanase/levansucrase/invertase"/>
    <property type="match status" value="2"/>
</dbReference>
<organism evidence="5 6">
    <name type="scientific">Cellulosimicrobium protaetiae</name>
    <dbReference type="NCBI Taxonomy" id="2587808"/>
    <lineage>
        <taxon>Bacteria</taxon>
        <taxon>Bacillati</taxon>
        <taxon>Actinomycetota</taxon>
        <taxon>Actinomycetes</taxon>
        <taxon>Micrococcales</taxon>
        <taxon>Promicromonosporaceae</taxon>
        <taxon>Cellulosimicrobium</taxon>
    </lineage>
</organism>
<feature type="domain" description="Atrophied bacterial Ig" evidence="4">
    <location>
        <begin position="353"/>
        <end position="429"/>
    </location>
</feature>
<dbReference type="InterPro" id="IPR050727">
    <property type="entry name" value="GH43_arabinanases"/>
</dbReference>
<evidence type="ECO:0000256" key="1">
    <source>
        <dbReference type="ARBA" id="ARBA00022801"/>
    </source>
</evidence>
<proteinExistence type="predicted"/>
<sequence>MTRTTRSRRPLAALALLPLLACTLPAVAAPASAIDGTTDGLLVAYDFSEVGGTVLHDVADAGGNQHGTVTGGAAWRNGAMTFTGSNYVTLPDALLAGRTDATVVVEALPSASTLTSSAFLWNLGGSGNDRTGQFFVHTQGHRASISPTNYAAEQTAQAPQPFAADRWQSITASISANDDGATSTLSLFVDGVQVAQKTNSTVGLDDLRTHTKNLIGASAYSGDAKFTGAISSFRVYDRALSAAEITDLAAADAATSAQETLAGIDLGDTSAVSQDLDLPTSGGVTWTTSNAGVVEADGTIHRIETSSQDATLTATVDVRGETAQRMFPVTVAALPPAAERAAADLDAVALIGLDDVRDHLALPLTGEEYGSAITWSAEPAGVVSTEREGERAPGFVTRPAFGDPDVEVVLTAHAEGTDVVRTFDATVKALPAPEDPSAYLFAHFTAGRSPNVSNEQIYFATSEDGTSWTDLNDEKPVLTSTVGETGARDPFLVRAPGGDKFYLLATDLSTAKYGWHFTPDNPGSKSLVVWESTDLVNWSAPRLADVASRIPNAGAAWAPEATYDPATGEYMVYWATISGAPADHPLGNTLGDPMNMYYATTRDFVTFSDPVKWIDRQTSIIDTTMLEVDGVFYRASGDGQITIERSTDPYAVTISPGAMEENPGGWERVSTLRDIFGNDGYSGNRLEGPELFAYNPEDWQTDGSGAKVPTWGLIADRYNSGQGYMPFRSTDLAGDSPLSAGGAWSVGDDIDFGAVLKRHGTILPITQNEHDRLQRAYGDAPALTVTATTRCVAGKNVVAATITNEGEAAATVSVSSSYGERTGVVIGAGASKTQTFSTRLAEVSAGSVSVSVDDGGAVVEATYQASHCG</sequence>
<dbReference type="Pfam" id="PF13385">
    <property type="entry name" value="Laminin_G_3"/>
    <property type="match status" value="1"/>
</dbReference>
<dbReference type="OrthoDB" id="9758923at2"/>
<feature type="signal peptide" evidence="3">
    <location>
        <begin position="1"/>
        <end position="28"/>
    </location>
</feature>
<dbReference type="Proteomes" id="UP000451354">
    <property type="component" value="Plasmid pCPRO01"/>
</dbReference>
<geneLocation type="plasmid" evidence="5 6">
    <name>pCPRO01</name>
</geneLocation>
<dbReference type="AlphaFoldDB" id="A0A6M5UP77"/>
<evidence type="ECO:0000256" key="2">
    <source>
        <dbReference type="ARBA" id="ARBA00023295"/>
    </source>
</evidence>
<dbReference type="PANTHER" id="PTHR43301">
    <property type="entry name" value="ARABINAN ENDO-1,5-ALPHA-L-ARABINOSIDASE"/>
    <property type="match status" value="1"/>
</dbReference>
<dbReference type="PANTHER" id="PTHR43301:SF3">
    <property type="entry name" value="ARABINAN ENDO-1,5-ALPHA-L-ARABINOSIDASE A-RELATED"/>
    <property type="match status" value="1"/>
</dbReference>
<dbReference type="Pfam" id="PF20578">
    <property type="entry name" value="aBig_2"/>
    <property type="match status" value="2"/>
</dbReference>
<dbReference type="CDD" id="cd08983">
    <property type="entry name" value="GH43_Bt3655-like"/>
    <property type="match status" value="1"/>
</dbReference>
<keyword evidence="2" id="KW-0326">Glycosidase</keyword>
<feature type="domain" description="Atrophied bacterial Ig" evidence="4">
    <location>
        <begin position="267"/>
        <end position="333"/>
    </location>
</feature>
<keyword evidence="6" id="KW-1185">Reference proteome</keyword>
<dbReference type="Gene3D" id="2.60.120.200">
    <property type="match status" value="1"/>
</dbReference>
<dbReference type="KEGG" id="cprt:FIC82_020300"/>
<keyword evidence="1 5" id="KW-0378">Hydrolase</keyword>
<reference evidence="6" key="1">
    <citation type="journal article" date="2022" name="Int. J. Syst. Evol. Microbiol.">
        <title>Cellulosimicrobium protaetiae sp. nov., isolated from the gut of the larva of Protaetia brevitarsis seulensis.</title>
        <authorList>
            <person name="Le Han H."/>
            <person name="Nguyen T.T.H."/>
            <person name="Li Z."/>
            <person name="Shin N.R."/>
            <person name="Kim S.G."/>
        </authorList>
    </citation>
    <scope>NUCLEOTIDE SEQUENCE [LARGE SCALE GENOMIC DNA]</scope>
    <source>
        <strain evidence="6">BI34</strain>
    </source>
</reference>
<dbReference type="EMBL" id="CP052758">
    <property type="protein sequence ID" value="QJW38729.1"/>
    <property type="molecule type" value="Genomic_DNA"/>
</dbReference>
<gene>
    <name evidence="5" type="ORF">FIC82_020300</name>
</gene>
<name>A0A6M5UP77_9MICO</name>
<dbReference type="RefSeq" id="WP_154800673.1">
    <property type="nucleotide sequence ID" value="NZ_CP052758.1"/>
</dbReference>